<protein>
    <submittedName>
        <fullName evidence="2">Helix-turn-helix transcriptional regulator</fullName>
    </submittedName>
</protein>
<proteinExistence type="predicted"/>
<name>A0ABZ2K1R3_9BACT</name>
<dbReference type="CDD" id="cd00093">
    <property type="entry name" value="HTH_XRE"/>
    <property type="match status" value="1"/>
</dbReference>
<evidence type="ECO:0000313" key="3">
    <source>
        <dbReference type="Proteomes" id="UP001379533"/>
    </source>
</evidence>
<dbReference type="InterPro" id="IPR041413">
    <property type="entry name" value="MLTR_LBD"/>
</dbReference>
<feature type="domain" description="HTH cro/C1-type" evidence="1">
    <location>
        <begin position="34"/>
        <end position="90"/>
    </location>
</feature>
<dbReference type="InterPro" id="IPR001387">
    <property type="entry name" value="Cro/C1-type_HTH"/>
</dbReference>
<dbReference type="PANTHER" id="PTHR35010:SF2">
    <property type="entry name" value="BLL4672 PROTEIN"/>
    <property type="match status" value="1"/>
</dbReference>
<reference evidence="2 3" key="1">
    <citation type="submission" date="2021-12" db="EMBL/GenBank/DDBJ databases">
        <title>Discovery of the Pendulisporaceae a myxobacterial family with distinct sporulation behavior and unique specialized metabolism.</title>
        <authorList>
            <person name="Garcia R."/>
            <person name="Popoff A."/>
            <person name="Bader C.D."/>
            <person name="Loehr J."/>
            <person name="Walesch S."/>
            <person name="Walt C."/>
            <person name="Boldt J."/>
            <person name="Bunk B."/>
            <person name="Haeckl F.J.F.P.J."/>
            <person name="Gunesch A.P."/>
            <person name="Birkelbach J."/>
            <person name="Nuebel U."/>
            <person name="Pietschmann T."/>
            <person name="Bach T."/>
            <person name="Mueller R."/>
        </authorList>
    </citation>
    <scope>NUCLEOTIDE SEQUENCE [LARGE SCALE GENOMIC DNA]</scope>
    <source>
        <strain evidence="2 3">MSr12523</strain>
    </source>
</reference>
<gene>
    <name evidence="2" type="ORF">LZC95_33185</name>
</gene>
<evidence type="ECO:0000313" key="2">
    <source>
        <dbReference type="EMBL" id="WXA91298.1"/>
    </source>
</evidence>
<dbReference type="Gene3D" id="3.30.450.180">
    <property type="match status" value="1"/>
</dbReference>
<organism evidence="2 3">
    <name type="scientific">Pendulispora brunnea</name>
    <dbReference type="NCBI Taxonomy" id="2905690"/>
    <lineage>
        <taxon>Bacteria</taxon>
        <taxon>Pseudomonadati</taxon>
        <taxon>Myxococcota</taxon>
        <taxon>Myxococcia</taxon>
        <taxon>Myxococcales</taxon>
        <taxon>Sorangiineae</taxon>
        <taxon>Pendulisporaceae</taxon>
        <taxon>Pendulispora</taxon>
    </lineage>
</organism>
<keyword evidence="3" id="KW-1185">Reference proteome</keyword>
<dbReference type="Pfam" id="PF17765">
    <property type="entry name" value="MLTR_LBD"/>
    <property type="match status" value="1"/>
</dbReference>
<dbReference type="PANTHER" id="PTHR35010">
    <property type="entry name" value="BLL4672 PROTEIN-RELATED"/>
    <property type="match status" value="1"/>
</dbReference>
<dbReference type="InterPro" id="IPR010982">
    <property type="entry name" value="Lambda_DNA-bd_dom_sf"/>
</dbReference>
<dbReference type="SMART" id="SM00530">
    <property type="entry name" value="HTH_XRE"/>
    <property type="match status" value="1"/>
</dbReference>
<dbReference type="Proteomes" id="UP001379533">
    <property type="component" value="Chromosome"/>
</dbReference>
<dbReference type="EMBL" id="CP089982">
    <property type="protein sequence ID" value="WXA91298.1"/>
    <property type="molecule type" value="Genomic_DNA"/>
</dbReference>
<dbReference type="Gene3D" id="1.10.260.40">
    <property type="entry name" value="lambda repressor-like DNA-binding domains"/>
    <property type="match status" value="1"/>
</dbReference>
<evidence type="ECO:0000259" key="1">
    <source>
        <dbReference type="SMART" id="SM00530"/>
    </source>
</evidence>
<dbReference type="Pfam" id="PF13560">
    <property type="entry name" value="HTH_31"/>
    <property type="match status" value="1"/>
</dbReference>
<dbReference type="SUPFAM" id="SSF47413">
    <property type="entry name" value="lambda repressor-like DNA-binding domains"/>
    <property type="match status" value="1"/>
</dbReference>
<sequence>MAYEPDEKEARLRELGEFLRGRRGRILPESLGLAVSNLRRSTGLRRAEVATLAGVSLSWYTWLEQGRDIAVSSSVLERVTKALQMNDEERAHVFELAGQGIPISAKPEAMDQSTRALLDNLELTPAYVSGARWDILAWNEASSLVYDFGSLDPADRNVVTFLFCVSRSRTLYADWEGIARRAVARFRMSAGPFLGEARFRSLIEELKTRSPEFGELWTHKSVLPPRTSRKEIRHDVLGSLLFDQHVLDMMESPNLRLVVDSPVPGTGTREKMRHLLSR</sequence>
<accession>A0ABZ2K1R3</accession>